<evidence type="ECO:0000313" key="2">
    <source>
        <dbReference type="EMBL" id="CAI3676369.1"/>
    </source>
</evidence>
<dbReference type="EMBL" id="CAMTCP010000271">
    <property type="protein sequence ID" value="CAI3676369.1"/>
    <property type="molecule type" value="Genomic_DNA"/>
</dbReference>
<sequence length="102" mass="11629">MNFKEQITSDLSVFFDPEIFGEYHIIDGREIIIVPDEQLLKIKNEKEYDGIIQADLFYFVKASDIDEPISGEVQNIDGVFYTVLECKNNNGVYEVTLQGCGV</sequence>
<dbReference type="EMBL" id="CAKJVE010000004">
    <property type="protein sequence ID" value="CAG9705788.1"/>
    <property type="molecule type" value="Genomic_DNA"/>
</dbReference>
<name>A0AA86JQX2_9CLOT</name>
<organism evidence="1 3">
    <name type="scientific">Clostridium neonatale</name>
    <dbReference type="NCBI Taxonomy" id="137838"/>
    <lineage>
        <taxon>Bacteria</taxon>
        <taxon>Bacillati</taxon>
        <taxon>Bacillota</taxon>
        <taxon>Clostridia</taxon>
        <taxon>Eubacteriales</taxon>
        <taxon>Clostridiaceae</taxon>
        <taxon>Clostridium</taxon>
    </lineage>
</organism>
<dbReference type="Proteomes" id="UP001189143">
    <property type="component" value="Unassembled WGS sequence"/>
</dbReference>
<gene>
    <name evidence="2" type="ORF">CNEO2_700018</name>
    <name evidence="1" type="ORF">CNEO_42058</name>
</gene>
<proteinExistence type="predicted"/>
<evidence type="ECO:0000313" key="1">
    <source>
        <dbReference type="EMBL" id="CAG9705788.1"/>
    </source>
</evidence>
<dbReference type="Proteomes" id="UP000789738">
    <property type="component" value="Unassembled WGS sequence"/>
</dbReference>
<dbReference type="RefSeq" id="WP_125148505.1">
    <property type="nucleotide sequence ID" value="NZ_CAKJVE010000004.1"/>
</dbReference>
<reference evidence="2" key="2">
    <citation type="submission" date="2022-10" db="EMBL/GenBank/DDBJ databases">
        <authorList>
            <person name="Aires J."/>
            <person name="Mesa V."/>
        </authorList>
    </citation>
    <scope>NUCLEOTIDE SEQUENCE</scope>
    <source>
        <strain evidence="2">Clostridium neonatale JD116</strain>
    </source>
</reference>
<reference evidence="1" key="1">
    <citation type="submission" date="2021-10" db="EMBL/GenBank/DDBJ databases">
        <authorList>
            <person name="Mesa V."/>
        </authorList>
    </citation>
    <scope>NUCLEOTIDE SEQUENCE</scope>
    <source>
        <strain evidence="1">CC3_PB</strain>
    </source>
</reference>
<protein>
    <submittedName>
        <fullName evidence="1">Uncharacterized protein</fullName>
    </submittedName>
</protein>
<accession>A0AA86JQX2</accession>
<evidence type="ECO:0000313" key="3">
    <source>
        <dbReference type="Proteomes" id="UP000789738"/>
    </source>
</evidence>
<comment type="caution">
    <text evidence="1">The sequence shown here is derived from an EMBL/GenBank/DDBJ whole genome shotgun (WGS) entry which is preliminary data.</text>
</comment>
<dbReference type="AlphaFoldDB" id="A0AA86JQX2"/>